<dbReference type="InterPro" id="IPR036576">
    <property type="entry name" value="WRKY_dom_sf"/>
</dbReference>
<evidence type="ECO:0000256" key="2">
    <source>
        <dbReference type="ARBA" id="ARBA00023015"/>
    </source>
</evidence>
<dbReference type="EMBL" id="JAJJMA010271097">
    <property type="protein sequence ID" value="MCL7045547.1"/>
    <property type="molecule type" value="Genomic_DNA"/>
</dbReference>
<keyword evidence="4" id="KW-0804">Transcription</keyword>
<name>A0AA41VQD7_PAPNU</name>
<sequence>MEEALSMIIHGCKLARDLESNLANLTGQPNILSSSCNEIIRVFETSANRLNDLMMTTTTMSNSSSMSSMSSPLLLPSLPQLHYHPIVDYGELALLEPHGVVARTITPDNIQEWLRSSYTTQVLEHVQAPEDTGHHASVASLLASNSMANAVEDHRYYLQQQQQYESNVGSDPGKNPAVVVQRARKRKDGADKHTVRVAGPLMGNLEIPPDDGFTWRKYGQKEILGSSFPRGYYRCTHKSFYGCEAKKQVQRLDDDPNTFEVTYYGHHSCCNTSTTSNTISSSSTMVPPYPYISSGSSSSTYMQLGESSLGDDNLLRMMIAMTGSGTYSTSTTTTMTN</sequence>
<evidence type="ECO:0000259" key="6">
    <source>
        <dbReference type="PROSITE" id="PS50811"/>
    </source>
</evidence>
<dbReference type="PANTHER" id="PTHR32096">
    <property type="entry name" value="WRKY TRANSCRIPTION FACTOR 30-RELATED-RELATED"/>
    <property type="match status" value="1"/>
</dbReference>
<proteinExistence type="predicted"/>
<reference evidence="7" key="1">
    <citation type="submission" date="2022-03" db="EMBL/GenBank/DDBJ databases">
        <title>A functionally conserved STORR gene fusion in Papaver species that diverged 16.8 million years ago.</title>
        <authorList>
            <person name="Catania T."/>
        </authorList>
    </citation>
    <scope>NUCLEOTIDE SEQUENCE</scope>
    <source>
        <strain evidence="7">S-191538</strain>
    </source>
</reference>
<keyword evidence="8" id="KW-1185">Reference proteome</keyword>
<dbReference type="AlphaFoldDB" id="A0AA41VQD7"/>
<comment type="subcellular location">
    <subcellularLocation>
        <location evidence="1">Nucleus</location>
    </subcellularLocation>
</comment>
<feature type="domain" description="WRKY" evidence="6">
    <location>
        <begin position="210"/>
        <end position="268"/>
    </location>
</feature>
<evidence type="ECO:0000313" key="7">
    <source>
        <dbReference type="EMBL" id="MCL7045547.1"/>
    </source>
</evidence>
<evidence type="ECO:0000256" key="1">
    <source>
        <dbReference type="ARBA" id="ARBA00004123"/>
    </source>
</evidence>
<dbReference type="Proteomes" id="UP001177140">
    <property type="component" value="Unassembled WGS sequence"/>
</dbReference>
<accession>A0AA41VQD7</accession>
<keyword evidence="3" id="KW-0238">DNA-binding</keyword>
<organism evidence="7 8">
    <name type="scientific">Papaver nudicaule</name>
    <name type="common">Iceland poppy</name>
    <dbReference type="NCBI Taxonomy" id="74823"/>
    <lineage>
        <taxon>Eukaryota</taxon>
        <taxon>Viridiplantae</taxon>
        <taxon>Streptophyta</taxon>
        <taxon>Embryophyta</taxon>
        <taxon>Tracheophyta</taxon>
        <taxon>Spermatophyta</taxon>
        <taxon>Magnoliopsida</taxon>
        <taxon>Ranunculales</taxon>
        <taxon>Papaveraceae</taxon>
        <taxon>Papaveroideae</taxon>
        <taxon>Papaver</taxon>
    </lineage>
</organism>
<evidence type="ECO:0000256" key="3">
    <source>
        <dbReference type="ARBA" id="ARBA00023125"/>
    </source>
</evidence>
<dbReference type="PANTHER" id="PTHR32096:SF146">
    <property type="entry name" value="WRKY TRANSCRIPTION FACTOR 19-RELATED"/>
    <property type="match status" value="1"/>
</dbReference>
<dbReference type="Gene3D" id="2.20.25.80">
    <property type="entry name" value="WRKY domain"/>
    <property type="match status" value="1"/>
</dbReference>
<dbReference type="PROSITE" id="PS50811">
    <property type="entry name" value="WRKY"/>
    <property type="match status" value="1"/>
</dbReference>
<dbReference type="InterPro" id="IPR044810">
    <property type="entry name" value="WRKY_plant"/>
</dbReference>
<dbReference type="GO" id="GO:0003700">
    <property type="term" value="F:DNA-binding transcription factor activity"/>
    <property type="evidence" value="ECO:0007669"/>
    <property type="project" value="InterPro"/>
</dbReference>
<evidence type="ECO:0000313" key="8">
    <source>
        <dbReference type="Proteomes" id="UP001177140"/>
    </source>
</evidence>
<comment type="caution">
    <text evidence="7">The sequence shown here is derived from an EMBL/GenBank/DDBJ whole genome shotgun (WGS) entry which is preliminary data.</text>
</comment>
<dbReference type="SMART" id="SM00774">
    <property type="entry name" value="WRKY"/>
    <property type="match status" value="1"/>
</dbReference>
<keyword evidence="2" id="KW-0805">Transcription regulation</keyword>
<evidence type="ECO:0000256" key="5">
    <source>
        <dbReference type="ARBA" id="ARBA00023242"/>
    </source>
</evidence>
<dbReference type="SUPFAM" id="SSF118290">
    <property type="entry name" value="WRKY DNA-binding domain"/>
    <property type="match status" value="1"/>
</dbReference>
<evidence type="ECO:0000256" key="4">
    <source>
        <dbReference type="ARBA" id="ARBA00023163"/>
    </source>
</evidence>
<protein>
    <recommendedName>
        <fullName evidence="6">WRKY domain-containing protein</fullName>
    </recommendedName>
</protein>
<dbReference type="GO" id="GO:0000976">
    <property type="term" value="F:transcription cis-regulatory region binding"/>
    <property type="evidence" value="ECO:0007669"/>
    <property type="project" value="TreeGrafter"/>
</dbReference>
<dbReference type="Pfam" id="PF03106">
    <property type="entry name" value="WRKY"/>
    <property type="match status" value="1"/>
</dbReference>
<keyword evidence="5" id="KW-0539">Nucleus</keyword>
<gene>
    <name evidence="7" type="ORF">MKW94_014198</name>
</gene>
<dbReference type="GO" id="GO:0005634">
    <property type="term" value="C:nucleus"/>
    <property type="evidence" value="ECO:0007669"/>
    <property type="project" value="UniProtKB-SubCell"/>
</dbReference>
<dbReference type="InterPro" id="IPR003657">
    <property type="entry name" value="WRKY_dom"/>
</dbReference>